<accession>A0A5C7H1K3</accession>
<dbReference type="InterPro" id="IPR025558">
    <property type="entry name" value="DUF4283"/>
</dbReference>
<sequence>MNSEDITSLCASLSINSCDGPVQLLDDRLKVEAINRLSLCLVGRILTRKWVNRDAFIRVIGKIWQVKKGLDIESVSGNTFTFHFRDEYDLVKVMAGSPWSFDNALIAMEKPTGMGTIEALSFSQADFWVQIHQIPLLCMTREIGRFLGGMIGKVLDIDGGSSGDCVGKFMRVRIQIDITKSLKRCLRVDIMGDGVETILILRYERLPNHCFKCGMINHFTSECVEDDLCPTVNGKVEYHFGAWLRASGAQNKSTYNSQRGSFFSPVKGKEMNPVVAAGIEISPILNVSDKGDDIMDLVSTLMCDPSEPQEQEELAGDRRRSMKKDVRPQENGSINGGCRSH</sequence>
<feature type="domain" description="Zinc knuckle CX2CX4HX4C" evidence="3">
    <location>
        <begin position="176"/>
        <end position="223"/>
    </location>
</feature>
<dbReference type="PANTHER" id="PTHR31286:SF167">
    <property type="entry name" value="OS09G0268800 PROTEIN"/>
    <property type="match status" value="1"/>
</dbReference>
<comment type="caution">
    <text evidence="4">The sequence shown here is derived from an EMBL/GenBank/DDBJ whole genome shotgun (WGS) entry which is preliminary data.</text>
</comment>
<gene>
    <name evidence="4" type="ORF">EZV62_023241</name>
</gene>
<dbReference type="Proteomes" id="UP000323000">
    <property type="component" value="Chromosome 11"/>
</dbReference>
<evidence type="ECO:0000259" key="3">
    <source>
        <dbReference type="Pfam" id="PF14392"/>
    </source>
</evidence>
<feature type="domain" description="DUF4283" evidence="2">
    <location>
        <begin position="35"/>
        <end position="109"/>
    </location>
</feature>
<reference evidence="5" key="1">
    <citation type="journal article" date="2019" name="Gigascience">
        <title>De novo genome assembly of the endangered Acer yangbiense, a plant species with extremely small populations endemic to Yunnan Province, China.</title>
        <authorList>
            <person name="Yang J."/>
            <person name="Wariss H.M."/>
            <person name="Tao L."/>
            <person name="Zhang R."/>
            <person name="Yun Q."/>
            <person name="Hollingsworth P."/>
            <person name="Dao Z."/>
            <person name="Luo G."/>
            <person name="Guo H."/>
            <person name="Ma Y."/>
            <person name="Sun W."/>
        </authorList>
    </citation>
    <scope>NUCLEOTIDE SEQUENCE [LARGE SCALE GENOMIC DNA]</scope>
    <source>
        <strain evidence="5">cv. Malutang</strain>
    </source>
</reference>
<dbReference type="Pfam" id="PF14392">
    <property type="entry name" value="zf-CCHC_4"/>
    <property type="match status" value="1"/>
</dbReference>
<dbReference type="EMBL" id="VAHF01000011">
    <property type="protein sequence ID" value="TXG50717.1"/>
    <property type="molecule type" value="Genomic_DNA"/>
</dbReference>
<evidence type="ECO:0008006" key="6">
    <source>
        <dbReference type="Google" id="ProtNLM"/>
    </source>
</evidence>
<proteinExistence type="predicted"/>
<dbReference type="AlphaFoldDB" id="A0A5C7H1K3"/>
<organism evidence="4 5">
    <name type="scientific">Acer yangbiense</name>
    <dbReference type="NCBI Taxonomy" id="1000413"/>
    <lineage>
        <taxon>Eukaryota</taxon>
        <taxon>Viridiplantae</taxon>
        <taxon>Streptophyta</taxon>
        <taxon>Embryophyta</taxon>
        <taxon>Tracheophyta</taxon>
        <taxon>Spermatophyta</taxon>
        <taxon>Magnoliopsida</taxon>
        <taxon>eudicotyledons</taxon>
        <taxon>Gunneridae</taxon>
        <taxon>Pentapetalae</taxon>
        <taxon>rosids</taxon>
        <taxon>malvids</taxon>
        <taxon>Sapindales</taxon>
        <taxon>Sapindaceae</taxon>
        <taxon>Hippocastanoideae</taxon>
        <taxon>Acereae</taxon>
        <taxon>Acer</taxon>
    </lineage>
</organism>
<dbReference type="InterPro" id="IPR040256">
    <property type="entry name" value="At4g02000-like"/>
</dbReference>
<dbReference type="Pfam" id="PF14111">
    <property type="entry name" value="DUF4283"/>
    <property type="match status" value="1"/>
</dbReference>
<evidence type="ECO:0000259" key="2">
    <source>
        <dbReference type="Pfam" id="PF14111"/>
    </source>
</evidence>
<dbReference type="OrthoDB" id="2219495at2759"/>
<evidence type="ECO:0000256" key="1">
    <source>
        <dbReference type="SAM" id="MobiDB-lite"/>
    </source>
</evidence>
<feature type="compositionally biased region" description="Basic and acidic residues" evidence="1">
    <location>
        <begin position="315"/>
        <end position="328"/>
    </location>
</feature>
<evidence type="ECO:0000313" key="4">
    <source>
        <dbReference type="EMBL" id="TXG50717.1"/>
    </source>
</evidence>
<evidence type="ECO:0000313" key="5">
    <source>
        <dbReference type="Proteomes" id="UP000323000"/>
    </source>
</evidence>
<dbReference type="InterPro" id="IPR025836">
    <property type="entry name" value="Zn_knuckle_CX2CX4HX4C"/>
</dbReference>
<name>A0A5C7H1K3_9ROSI</name>
<keyword evidence="5" id="KW-1185">Reference proteome</keyword>
<dbReference type="PANTHER" id="PTHR31286">
    <property type="entry name" value="GLYCINE-RICH CELL WALL STRUCTURAL PROTEIN 1.8-LIKE"/>
    <property type="match status" value="1"/>
</dbReference>
<protein>
    <recommendedName>
        <fullName evidence="6">CCHC-type domain-containing protein</fullName>
    </recommendedName>
</protein>
<feature type="region of interest" description="Disordered" evidence="1">
    <location>
        <begin position="305"/>
        <end position="341"/>
    </location>
</feature>